<comment type="caution">
    <text evidence="2">The sequence shown here is derived from an EMBL/GenBank/DDBJ whole genome shotgun (WGS) entry which is preliminary data.</text>
</comment>
<dbReference type="eggNOG" id="ENOG5030C7I">
    <property type="taxonomic scope" value="Bacteria"/>
</dbReference>
<reference evidence="2 3" key="1">
    <citation type="submission" date="2014-02" db="EMBL/GenBank/DDBJ databases">
        <title>Draft genome sequence of Lysinibacillus odysseyi NBRC 100172.</title>
        <authorList>
            <person name="Zhang F."/>
            <person name="Wang G."/>
            <person name="Zhang L."/>
        </authorList>
    </citation>
    <scope>NUCLEOTIDE SEQUENCE [LARGE SCALE GENOMIC DNA]</scope>
    <source>
        <strain evidence="2 3">NBRC 100172</strain>
    </source>
</reference>
<proteinExistence type="predicted"/>
<feature type="transmembrane region" description="Helical" evidence="1">
    <location>
        <begin position="38"/>
        <end position="54"/>
    </location>
</feature>
<accession>A0A0A3IAU0</accession>
<sequence>MTKFGKFFFITFFITLLTFTTFWDYFKNDSWALLENSFYSLCVTIFLFMAILLRRRKKSADN</sequence>
<name>A0A0A3IAU0_9BACI</name>
<keyword evidence="1" id="KW-1133">Transmembrane helix</keyword>
<gene>
    <name evidence="2" type="ORF">CD32_21360</name>
</gene>
<evidence type="ECO:0000313" key="2">
    <source>
        <dbReference type="EMBL" id="KGR81866.1"/>
    </source>
</evidence>
<keyword evidence="3" id="KW-1185">Reference proteome</keyword>
<organism evidence="2 3">
    <name type="scientific">Lysinibacillus odysseyi 34hs-1 = NBRC 100172</name>
    <dbReference type="NCBI Taxonomy" id="1220589"/>
    <lineage>
        <taxon>Bacteria</taxon>
        <taxon>Bacillati</taxon>
        <taxon>Bacillota</taxon>
        <taxon>Bacilli</taxon>
        <taxon>Bacillales</taxon>
        <taxon>Bacillaceae</taxon>
        <taxon>Lysinibacillus</taxon>
    </lineage>
</organism>
<keyword evidence="1" id="KW-0472">Membrane</keyword>
<feature type="transmembrane region" description="Helical" evidence="1">
    <location>
        <begin position="7"/>
        <end position="26"/>
    </location>
</feature>
<evidence type="ECO:0000256" key="1">
    <source>
        <dbReference type="SAM" id="Phobius"/>
    </source>
</evidence>
<protein>
    <submittedName>
        <fullName evidence="2">RNA polymerase sigma factor</fullName>
    </submittedName>
</protein>
<keyword evidence="1" id="KW-0812">Transmembrane</keyword>
<dbReference type="Proteomes" id="UP000030437">
    <property type="component" value="Unassembled WGS sequence"/>
</dbReference>
<evidence type="ECO:0000313" key="3">
    <source>
        <dbReference type="Proteomes" id="UP000030437"/>
    </source>
</evidence>
<dbReference type="AlphaFoldDB" id="A0A0A3IAU0"/>
<dbReference type="EMBL" id="JPVP01000060">
    <property type="protein sequence ID" value="KGR81866.1"/>
    <property type="molecule type" value="Genomic_DNA"/>
</dbReference>